<evidence type="ECO:0000256" key="1">
    <source>
        <dbReference type="ARBA" id="ARBA00022478"/>
    </source>
</evidence>
<reference evidence="7 8" key="1">
    <citation type="journal article" date="2024" name="Nat. Commun.">
        <title>Phylogenomics reveals the evolutionary origins of lichenization in chlorophyte algae.</title>
        <authorList>
            <person name="Puginier C."/>
            <person name="Libourel C."/>
            <person name="Otte J."/>
            <person name="Skaloud P."/>
            <person name="Haon M."/>
            <person name="Grisel S."/>
            <person name="Petersen M."/>
            <person name="Berrin J.G."/>
            <person name="Delaux P.M."/>
            <person name="Dal Grande F."/>
            <person name="Keller J."/>
        </authorList>
    </citation>
    <scope>NUCLEOTIDE SEQUENCE [LARGE SCALE GENOMIC DNA]</scope>
    <source>
        <strain evidence="7 8">SAG 216-7</strain>
    </source>
</reference>
<feature type="domain" description="DNA-directed RNA polymerase RpoA/D/Rpb3-type" evidence="6">
    <location>
        <begin position="87"/>
        <end position="371"/>
    </location>
</feature>
<feature type="region of interest" description="Disordered" evidence="5">
    <location>
        <begin position="1"/>
        <end position="32"/>
    </location>
</feature>
<dbReference type="SUPFAM" id="SSF55257">
    <property type="entry name" value="RBP11-like subunits of RNA polymerase"/>
    <property type="match status" value="1"/>
</dbReference>
<dbReference type="CDD" id="cd07032">
    <property type="entry name" value="RNAP_I_II_AC40"/>
    <property type="match status" value="1"/>
</dbReference>
<keyword evidence="1" id="KW-0240">DNA-directed RNA polymerase</keyword>
<proteinExistence type="inferred from homology"/>
<name>A0ABR2YND0_9CHLO</name>
<dbReference type="EMBL" id="JALJOT010000008">
    <property type="protein sequence ID" value="KAK9908290.1"/>
    <property type="molecule type" value="Genomic_DNA"/>
</dbReference>
<evidence type="ECO:0000313" key="7">
    <source>
        <dbReference type="EMBL" id="KAK9908290.1"/>
    </source>
</evidence>
<dbReference type="InterPro" id="IPR050518">
    <property type="entry name" value="Rpo3/RPB3_RNA_Pol_subunit"/>
</dbReference>
<dbReference type="InterPro" id="IPR011263">
    <property type="entry name" value="DNA-dir_RNA_pol_RpoA/D/Rpb3"/>
</dbReference>
<comment type="similarity">
    <text evidence="3">Belongs to the archaeal Rpo3/eukaryotic RPB3 RNA polymerase subunit family.</text>
</comment>
<dbReference type="PANTHER" id="PTHR11800:SF13">
    <property type="entry name" value="DNA-DIRECTED RNA POLYMERASES I AND III SUBUNIT RPAC1"/>
    <property type="match status" value="1"/>
</dbReference>
<evidence type="ECO:0000256" key="5">
    <source>
        <dbReference type="SAM" id="MobiDB-lite"/>
    </source>
</evidence>
<dbReference type="Pfam" id="PF01193">
    <property type="entry name" value="RNA_pol_L"/>
    <property type="match status" value="1"/>
</dbReference>
<dbReference type="InterPro" id="IPR033901">
    <property type="entry name" value="RNAPI/III_AC40"/>
</dbReference>
<organism evidence="7 8">
    <name type="scientific">Coccomyxa subellipsoidea</name>
    <dbReference type="NCBI Taxonomy" id="248742"/>
    <lineage>
        <taxon>Eukaryota</taxon>
        <taxon>Viridiplantae</taxon>
        <taxon>Chlorophyta</taxon>
        <taxon>core chlorophytes</taxon>
        <taxon>Trebouxiophyceae</taxon>
        <taxon>Trebouxiophyceae incertae sedis</taxon>
        <taxon>Coccomyxaceae</taxon>
        <taxon>Coccomyxa</taxon>
    </lineage>
</organism>
<evidence type="ECO:0000313" key="8">
    <source>
        <dbReference type="Proteomes" id="UP001491310"/>
    </source>
</evidence>
<dbReference type="InterPro" id="IPR011262">
    <property type="entry name" value="DNA-dir_RNA_pol_insert"/>
</dbReference>
<dbReference type="Pfam" id="PF01000">
    <property type="entry name" value="RNA_pol_A_bac"/>
    <property type="match status" value="1"/>
</dbReference>
<dbReference type="Gene3D" id="2.170.120.12">
    <property type="entry name" value="DNA-directed RNA polymerase, insert domain"/>
    <property type="match status" value="1"/>
</dbReference>
<protein>
    <recommendedName>
        <fullName evidence="4">Plastid-encoded RNA polymerase subunit alpha</fullName>
    </recommendedName>
</protein>
<keyword evidence="2" id="KW-0804">Transcription</keyword>
<dbReference type="Proteomes" id="UP001491310">
    <property type="component" value="Unassembled WGS sequence"/>
</dbReference>
<comment type="caution">
    <text evidence="7">The sequence shown here is derived from an EMBL/GenBank/DDBJ whole genome shotgun (WGS) entry which is preliminary data.</text>
</comment>
<keyword evidence="8" id="KW-1185">Reference proteome</keyword>
<dbReference type="PANTHER" id="PTHR11800">
    <property type="entry name" value="DNA-DIRECTED RNA POLYMERASE"/>
    <property type="match status" value="1"/>
</dbReference>
<evidence type="ECO:0000256" key="3">
    <source>
        <dbReference type="ARBA" id="ARBA00025804"/>
    </source>
</evidence>
<dbReference type="InterPro" id="IPR022842">
    <property type="entry name" value="RNAP_Rpo3/Rpb3/RPAC1"/>
</dbReference>
<accession>A0ABR2YND0</accession>
<dbReference type="InterPro" id="IPR036643">
    <property type="entry name" value="RNApol_insert_sf"/>
</dbReference>
<sequence>MGSEKKSGRTSKKQRADQAVSDDQPGKLPDHLEKQQQYVTCGDTLNYNVSIGTSAHLFSALGVDNSWSHKKFQRDFKVAMKWVKGNDMEFDVIGIDPAIANALRRILIAEIPTVAIEHVYIVNNTSIIACEVLSHRLGLVPIHVDPDLLQDKSGEEAATETNTVVFKLDVRCRREGDTIVNEKVKSGQLTWLPSGSEMPEETNCRFASRQSALLGAEGARLVHDDILLAKMRPGQEIVLEAHCVRGTGAEHAKWSPVATAWYRLQPEVAIMEPVVGAKADSLAAACPGLFSVEGSGPSRRAVAGDARQHEKQLEKVRRMSGEEEWSEHLELRKRKDHFIFTIESTGILPPDQLFLRALDELAAKCDKLLEHL</sequence>
<dbReference type="Gene3D" id="3.30.1360.10">
    <property type="entry name" value="RNA polymerase, RBP11-like subunit"/>
    <property type="match status" value="1"/>
</dbReference>
<dbReference type="SUPFAM" id="SSF56553">
    <property type="entry name" value="Insert subdomain of RNA polymerase alpha subunit"/>
    <property type="match status" value="1"/>
</dbReference>
<evidence type="ECO:0000259" key="6">
    <source>
        <dbReference type="SMART" id="SM00662"/>
    </source>
</evidence>
<dbReference type="InterPro" id="IPR036603">
    <property type="entry name" value="RBP11-like"/>
</dbReference>
<evidence type="ECO:0000256" key="2">
    <source>
        <dbReference type="ARBA" id="ARBA00023163"/>
    </source>
</evidence>
<evidence type="ECO:0000256" key="4">
    <source>
        <dbReference type="ARBA" id="ARBA00031776"/>
    </source>
</evidence>
<dbReference type="HAMAP" id="MF_00320">
    <property type="entry name" value="RNApol_arch_Rpo3"/>
    <property type="match status" value="1"/>
</dbReference>
<dbReference type="SMART" id="SM00662">
    <property type="entry name" value="RPOLD"/>
    <property type="match status" value="1"/>
</dbReference>
<gene>
    <name evidence="7" type="ORF">WJX75_005585</name>
</gene>